<dbReference type="InterPro" id="IPR011009">
    <property type="entry name" value="Kinase-like_dom_sf"/>
</dbReference>
<dbReference type="PANTHER" id="PTHR24416:SF611">
    <property type="entry name" value="TYROSINE-PROTEIN KINASE TRANSMEMBRANE RECEPTOR ROR"/>
    <property type="match status" value="1"/>
</dbReference>
<dbReference type="GO" id="GO:0007169">
    <property type="term" value="P:cell surface receptor protein tyrosine kinase signaling pathway"/>
    <property type="evidence" value="ECO:0007669"/>
    <property type="project" value="TreeGrafter"/>
</dbReference>
<dbReference type="Pfam" id="PF07714">
    <property type="entry name" value="PK_Tyr_Ser-Thr"/>
    <property type="match status" value="1"/>
</dbReference>
<dbReference type="GO" id="GO:0005524">
    <property type="term" value="F:ATP binding"/>
    <property type="evidence" value="ECO:0007669"/>
    <property type="project" value="InterPro"/>
</dbReference>
<organism evidence="2 3">
    <name type="scientific">Ascaris lumbricoides</name>
    <name type="common">Giant roundworm</name>
    <dbReference type="NCBI Taxonomy" id="6252"/>
    <lineage>
        <taxon>Eukaryota</taxon>
        <taxon>Metazoa</taxon>
        <taxon>Ecdysozoa</taxon>
        <taxon>Nematoda</taxon>
        <taxon>Chromadorea</taxon>
        <taxon>Rhabditida</taxon>
        <taxon>Spirurina</taxon>
        <taxon>Ascaridomorpha</taxon>
        <taxon>Ascaridoidea</taxon>
        <taxon>Ascarididae</taxon>
        <taxon>Ascaris</taxon>
    </lineage>
</organism>
<dbReference type="WBParaSite" id="ALUE_0001167301-mRNA-1">
    <property type="protein sequence ID" value="ALUE_0001167301-mRNA-1"/>
    <property type="gene ID" value="ALUE_0001167301"/>
</dbReference>
<dbReference type="InterPro" id="IPR000719">
    <property type="entry name" value="Prot_kinase_dom"/>
</dbReference>
<dbReference type="PROSITE" id="PS50011">
    <property type="entry name" value="PROTEIN_KINASE_DOM"/>
    <property type="match status" value="1"/>
</dbReference>
<keyword evidence="2" id="KW-1185">Reference proteome</keyword>
<dbReference type="Proteomes" id="UP000036681">
    <property type="component" value="Unplaced"/>
</dbReference>
<feature type="domain" description="Protein kinase" evidence="1">
    <location>
        <begin position="1"/>
        <end position="316"/>
    </location>
</feature>
<evidence type="ECO:0000313" key="2">
    <source>
        <dbReference type="Proteomes" id="UP000036681"/>
    </source>
</evidence>
<dbReference type="InterPro" id="IPR050122">
    <property type="entry name" value="RTK"/>
</dbReference>
<protein>
    <submittedName>
        <fullName evidence="3">Protein kinase domain-containing protein</fullName>
    </submittedName>
</protein>
<sequence length="699" mass="79012">MDETNNVLTFDKSDAFLFAKELRERKFICEGRMRNDELAGTRLLCHSEWSKGVIHILFCPLCTRRIYRIAYIFSTKVKSPRSEAECVEVGLLFCGSVTPGALLITGEIGLIHGTWVAYEFVNGSPLSSVLTMRKTDGMPPLTIRANFEIMYQVAAGMRYLEDNGLCHRCLRASNILVSVEHEFALAVRITDYMLPYHMLNDPTQDVDVSELHWKWMGIGALDRLVFDIKADVWSFGCVMFEILNPGLEPYAFEQTPIDSPKSLLKFLSKGKRMTIQKDDDGRVPNFIRTLMSCCWLQQPAQRPTFARIFTFFYDLLFDFANGCNKAICEYQSEKCISRGTDHVACFENGGMHPGDYVWVRMRVAKKCQPKGYAIVQLGHSTTSYAANSVIKMTTSGNKPKAPHWITRANYRPRLQLRISERNGMLQLRAVDHGRKSKELPLRAFYGDRKTMKDIGFSKVVQDEYYDIKIQLLGGGVLSLYFNGEFISQSTPGVGVPHSTHLHDVLNVFEFYRSDEPGYSKYAEDDVVSLESSAYLQPFIAILKSGGLPSGGLVRLGLLTSNPVIIIFVTKEWKEARSMLVVDGNTISWQCPDIHQSPFNQTIEDFSTAYNRWSTIHVANFGEALLGLPGRTVRHHLGTVPRKGQTELDGQTGLRISGWDGEIKRVIVRGDILEKWETLITYADVTNDENPDVLSFQKLG</sequence>
<evidence type="ECO:0000259" key="1">
    <source>
        <dbReference type="PROSITE" id="PS50011"/>
    </source>
</evidence>
<dbReference type="GO" id="GO:0004714">
    <property type="term" value="F:transmembrane receptor protein tyrosine kinase activity"/>
    <property type="evidence" value="ECO:0007669"/>
    <property type="project" value="TreeGrafter"/>
</dbReference>
<dbReference type="Gene3D" id="1.10.510.10">
    <property type="entry name" value="Transferase(Phosphotransferase) domain 1"/>
    <property type="match status" value="1"/>
</dbReference>
<proteinExistence type="predicted"/>
<dbReference type="SUPFAM" id="SSF56112">
    <property type="entry name" value="Protein kinase-like (PK-like)"/>
    <property type="match status" value="1"/>
</dbReference>
<evidence type="ECO:0000313" key="3">
    <source>
        <dbReference type="WBParaSite" id="ALUE_0001167301-mRNA-1"/>
    </source>
</evidence>
<dbReference type="InterPro" id="IPR001245">
    <property type="entry name" value="Ser-Thr/Tyr_kinase_cat_dom"/>
</dbReference>
<dbReference type="PANTHER" id="PTHR24416">
    <property type="entry name" value="TYROSINE-PROTEIN KINASE RECEPTOR"/>
    <property type="match status" value="1"/>
</dbReference>
<name>A0A9J2PQA0_ASCLU</name>
<dbReference type="GO" id="GO:0005886">
    <property type="term" value="C:plasma membrane"/>
    <property type="evidence" value="ECO:0007669"/>
    <property type="project" value="TreeGrafter"/>
</dbReference>
<dbReference type="GO" id="GO:0043235">
    <property type="term" value="C:receptor complex"/>
    <property type="evidence" value="ECO:0007669"/>
    <property type="project" value="TreeGrafter"/>
</dbReference>
<accession>A0A9J2PQA0</accession>
<dbReference type="AlphaFoldDB" id="A0A9J2PQA0"/>
<reference evidence="3" key="1">
    <citation type="submission" date="2023-03" db="UniProtKB">
        <authorList>
            <consortium name="WormBaseParasite"/>
        </authorList>
    </citation>
    <scope>IDENTIFICATION</scope>
</reference>